<dbReference type="Proteomes" id="UP000445144">
    <property type="component" value="Unassembled WGS sequence"/>
</dbReference>
<protein>
    <submittedName>
        <fullName evidence="1">Uncharacterized protein</fullName>
    </submittedName>
</protein>
<evidence type="ECO:0000313" key="1">
    <source>
        <dbReference type="EMBL" id="CAA7197436.1"/>
    </source>
</evidence>
<accession>A0A6N4X8K5</accession>
<gene>
    <name evidence="1" type="ORF">CHRY9293_03495</name>
</gene>
<reference evidence="1 2" key="1">
    <citation type="submission" date="2020-01" db="EMBL/GenBank/DDBJ databases">
        <authorList>
            <person name="Rodrigo-Torres L."/>
            <person name="Arahal R. D."/>
            <person name="Lucena T."/>
        </authorList>
    </citation>
    <scope>NUCLEOTIDE SEQUENCE [LARGE SCALE GENOMIC DNA]</scope>
    <source>
        <strain evidence="1 2">CECT 9293</strain>
    </source>
</reference>
<proteinExistence type="predicted"/>
<sequence length="41" mass="4735">MNTSHEFKEFLVNIKINENQANTISYRYGRITVTTTDSGLK</sequence>
<organism evidence="1 2">
    <name type="scientific">Chryseobacterium potabilaquae</name>
    <dbReference type="NCBI Taxonomy" id="2675057"/>
    <lineage>
        <taxon>Bacteria</taxon>
        <taxon>Pseudomonadati</taxon>
        <taxon>Bacteroidota</taxon>
        <taxon>Flavobacteriia</taxon>
        <taxon>Flavobacteriales</taxon>
        <taxon>Weeksellaceae</taxon>
        <taxon>Chryseobacterium group</taxon>
        <taxon>Chryseobacterium</taxon>
    </lineage>
</organism>
<dbReference type="EMBL" id="CACVBR010000054">
    <property type="protein sequence ID" value="CAA7197436.1"/>
    <property type="molecule type" value="Genomic_DNA"/>
</dbReference>
<evidence type="ECO:0000313" key="2">
    <source>
        <dbReference type="Proteomes" id="UP000445144"/>
    </source>
</evidence>
<name>A0A6N4X8K5_9FLAO</name>
<keyword evidence="2" id="KW-1185">Reference proteome</keyword>
<dbReference type="AlphaFoldDB" id="A0A6N4X8K5"/>